<dbReference type="EMBL" id="JBHSQI010000009">
    <property type="protein sequence ID" value="MFC6154819.1"/>
    <property type="molecule type" value="Genomic_DNA"/>
</dbReference>
<comment type="caution">
    <text evidence="1">The sequence shown here is derived from an EMBL/GenBank/DDBJ whole genome shotgun (WGS) entry which is preliminary data.</text>
</comment>
<protein>
    <submittedName>
        <fullName evidence="1">Uncharacterized protein</fullName>
    </submittedName>
</protein>
<gene>
    <name evidence="1" type="ORF">ACFPWU_14210</name>
</gene>
<sequence>MDLLNPNPSAVLPQAMWLLHSAASAHAGLTRESLLDLVLPKTYHHVAPSNGHHVRAAFTALQKLGLFTVDDGVVTALQVEDHTVFIRHLRHRLIHPADTFGPDHEGAPSLVRGLRWLLKQPPAKALHYSTDIEVKTDEETRNTLKNKERWNIFRPWCYALGFGHPALSLVDKNNSDTKIMADPTPAVVDVIWHPFGEPLPRDTQIPISQLLDFLRRELPVLPDGTGEPRELHALGHALLAAARQGVLDLAYESDAPSNLALPYAKAGETPLVSAVTIRK</sequence>
<organism evidence="1 2">
    <name type="scientific">Nocardioides yefusunii</name>
    <dbReference type="NCBI Taxonomy" id="2500546"/>
    <lineage>
        <taxon>Bacteria</taxon>
        <taxon>Bacillati</taxon>
        <taxon>Actinomycetota</taxon>
        <taxon>Actinomycetes</taxon>
        <taxon>Propionibacteriales</taxon>
        <taxon>Nocardioidaceae</taxon>
        <taxon>Nocardioides</taxon>
    </lineage>
</organism>
<evidence type="ECO:0000313" key="1">
    <source>
        <dbReference type="EMBL" id="MFC6154819.1"/>
    </source>
</evidence>
<reference evidence="2" key="1">
    <citation type="journal article" date="2019" name="Int. J. Syst. Evol. Microbiol.">
        <title>The Global Catalogue of Microorganisms (GCM) 10K type strain sequencing project: providing services to taxonomists for standard genome sequencing and annotation.</title>
        <authorList>
            <consortium name="The Broad Institute Genomics Platform"/>
            <consortium name="The Broad Institute Genome Sequencing Center for Infectious Disease"/>
            <person name="Wu L."/>
            <person name="Ma J."/>
        </authorList>
    </citation>
    <scope>NUCLEOTIDE SEQUENCE [LARGE SCALE GENOMIC DNA]</scope>
    <source>
        <strain evidence="2">DFY28</strain>
    </source>
</reference>
<proteinExistence type="predicted"/>
<keyword evidence="2" id="KW-1185">Reference proteome</keyword>
<evidence type="ECO:0000313" key="2">
    <source>
        <dbReference type="Proteomes" id="UP001596098"/>
    </source>
</evidence>
<name>A0ABW1QZ67_9ACTN</name>
<dbReference type="Proteomes" id="UP001596098">
    <property type="component" value="Unassembled WGS sequence"/>
</dbReference>
<accession>A0ABW1QZ67</accession>
<dbReference type="RefSeq" id="WP_128219138.1">
    <property type="nucleotide sequence ID" value="NZ_CP034929.1"/>
</dbReference>